<evidence type="ECO:0000313" key="6">
    <source>
        <dbReference type="Proteomes" id="UP000233786"/>
    </source>
</evidence>
<dbReference type="GO" id="GO:0030429">
    <property type="term" value="F:kynureninase activity"/>
    <property type="evidence" value="ECO:0007669"/>
    <property type="project" value="InterPro"/>
</dbReference>
<sequence length="387" mass="41699">MWTSTRPTAETLDRADPLADLRIRYDLPPGVIHLDGSSGGPLPRTTPARLRRFVEHRWEQHTERPRGESDWRGEARLAAAALAPLIGAAPSEITVAETTSINLFKALLAAARLRPDRPVLAVGKDCFPADCWLAQSAAEFIGGRLHLFHSRDELDLLPWDEVAVVAASHTDERFGGVRDAAALTAEIHGHGSLVLWELSGSAGALDVDLHSWDADFAIGCGHRYLGGGAGAPSYCFVADRHRDAFSTGTCGTGGVLHPLADGLAGSGSSFSVAELCAGLSILDGVSPRALAAKAAGLVDFFLERLGDFCSDAQIEVATSSEELSRSAQITLRHDRAQRIADGLFDRDVLVDYAEPDLLRLSFAPSWLRYVDIWEATEQLHTTLHEIA</sequence>
<keyword evidence="2" id="KW-0378">Hydrolase</keyword>
<dbReference type="AlphaFoldDB" id="A0A2N3XST0"/>
<reference evidence="5" key="1">
    <citation type="submission" date="2017-12" db="EMBL/GenBank/DDBJ databases">
        <title>Sequencing the genomes of 1000 Actinobacteria strains.</title>
        <authorList>
            <person name="Klenk H.-P."/>
        </authorList>
    </citation>
    <scope>NUCLEOTIDE SEQUENCE [LARGE SCALE GENOMIC DNA]</scope>
    <source>
        <strain evidence="5">DSM 44228</strain>
    </source>
</reference>
<dbReference type="Proteomes" id="UP000233786">
    <property type="component" value="Unassembled WGS sequence"/>
</dbReference>
<evidence type="ECO:0000313" key="5">
    <source>
        <dbReference type="EMBL" id="PKW13734.1"/>
    </source>
</evidence>
<dbReference type="Pfam" id="PF22580">
    <property type="entry name" value="KYNU_C"/>
    <property type="match status" value="1"/>
</dbReference>
<feature type="domain" description="Aminotransferase class V" evidence="4">
    <location>
        <begin position="81"/>
        <end position="226"/>
    </location>
</feature>
<dbReference type="InterPro" id="IPR015424">
    <property type="entry name" value="PyrdxlP-dep_Trfase"/>
</dbReference>
<dbReference type="GO" id="GO:0030170">
    <property type="term" value="F:pyridoxal phosphate binding"/>
    <property type="evidence" value="ECO:0007669"/>
    <property type="project" value="InterPro"/>
</dbReference>
<dbReference type="InterPro" id="IPR010111">
    <property type="entry name" value="Kynureninase"/>
</dbReference>
<dbReference type="GO" id="GO:0009435">
    <property type="term" value="P:NAD+ biosynthetic process"/>
    <property type="evidence" value="ECO:0007669"/>
    <property type="project" value="InterPro"/>
</dbReference>
<protein>
    <submittedName>
        <fullName evidence="5">Kynureninase</fullName>
    </submittedName>
</protein>
<evidence type="ECO:0000256" key="3">
    <source>
        <dbReference type="ARBA" id="ARBA00022898"/>
    </source>
</evidence>
<dbReference type="RefSeq" id="WP_010307700.1">
    <property type="nucleotide sequence ID" value="NZ_CP061007.1"/>
</dbReference>
<dbReference type="GO" id="GO:0019441">
    <property type="term" value="P:L-tryptophan catabolic process to kynurenine"/>
    <property type="evidence" value="ECO:0007669"/>
    <property type="project" value="TreeGrafter"/>
</dbReference>
<dbReference type="Pfam" id="PF00266">
    <property type="entry name" value="Aminotran_5"/>
    <property type="match status" value="1"/>
</dbReference>
<comment type="caution">
    <text evidence="5">The sequence shown here is derived from an EMBL/GenBank/DDBJ whole genome shotgun (WGS) entry which is preliminary data.</text>
</comment>
<dbReference type="OrthoDB" id="9812626at2"/>
<dbReference type="EMBL" id="PJNB01000001">
    <property type="protein sequence ID" value="PKW13734.1"/>
    <property type="molecule type" value="Genomic_DNA"/>
</dbReference>
<evidence type="ECO:0000256" key="1">
    <source>
        <dbReference type="ARBA" id="ARBA00022642"/>
    </source>
</evidence>
<dbReference type="PANTHER" id="PTHR14084:SF0">
    <property type="entry name" value="KYNURENINASE"/>
    <property type="match status" value="1"/>
</dbReference>
<keyword evidence="1" id="KW-0662">Pyridine nucleotide biosynthesis</keyword>
<dbReference type="SUPFAM" id="SSF53383">
    <property type="entry name" value="PLP-dependent transferases"/>
    <property type="match status" value="1"/>
</dbReference>
<dbReference type="InterPro" id="IPR000192">
    <property type="entry name" value="Aminotrans_V_dom"/>
</dbReference>
<name>A0A2N3XST0_SACSN</name>
<proteinExistence type="predicted"/>
<dbReference type="InterPro" id="IPR015421">
    <property type="entry name" value="PyrdxlP-dep_Trfase_major"/>
</dbReference>
<gene>
    <name evidence="5" type="ORF">A8926_1288</name>
</gene>
<dbReference type="GO" id="GO:0005737">
    <property type="term" value="C:cytoplasm"/>
    <property type="evidence" value="ECO:0007669"/>
    <property type="project" value="InterPro"/>
</dbReference>
<accession>A0A2N3XST0</accession>
<dbReference type="InterPro" id="IPR015422">
    <property type="entry name" value="PyrdxlP-dep_Trfase_small"/>
</dbReference>
<dbReference type="Gene3D" id="3.90.1150.10">
    <property type="entry name" value="Aspartate Aminotransferase, domain 1"/>
    <property type="match status" value="1"/>
</dbReference>
<dbReference type="PANTHER" id="PTHR14084">
    <property type="entry name" value="KYNURENINASE"/>
    <property type="match status" value="1"/>
</dbReference>
<organism evidence="5 6">
    <name type="scientific">Saccharopolyspora spinosa</name>
    <dbReference type="NCBI Taxonomy" id="60894"/>
    <lineage>
        <taxon>Bacteria</taxon>
        <taxon>Bacillati</taxon>
        <taxon>Actinomycetota</taxon>
        <taxon>Actinomycetes</taxon>
        <taxon>Pseudonocardiales</taxon>
        <taxon>Pseudonocardiaceae</taxon>
        <taxon>Saccharopolyspora</taxon>
    </lineage>
</organism>
<dbReference type="STRING" id="994479.GCA_000194155_04004"/>
<dbReference type="Gene3D" id="3.40.640.10">
    <property type="entry name" value="Type I PLP-dependent aspartate aminotransferase-like (Major domain)"/>
    <property type="match status" value="1"/>
</dbReference>
<evidence type="ECO:0000259" key="4">
    <source>
        <dbReference type="Pfam" id="PF00266"/>
    </source>
</evidence>
<keyword evidence="6" id="KW-1185">Reference proteome</keyword>
<evidence type="ECO:0000256" key="2">
    <source>
        <dbReference type="ARBA" id="ARBA00022801"/>
    </source>
</evidence>
<dbReference type="GO" id="GO:0043420">
    <property type="term" value="P:anthranilate metabolic process"/>
    <property type="evidence" value="ECO:0007669"/>
    <property type="project" value="TreeGrafter"/>
</dbReference>
<keyword evidence="3" id="KW-0663">Pyridoxal phosphate</keyword>